<dbReference type="Pfam" id="PF13517">
    <property type="entry name" value="FG-GAP_3"/>
    <property type="match status" value="1"/>
</dbReference>
<dbReference type="SUPFAM" id="SSF55846">
    <property type="entry name" value="N-acetylmuramoyl-L-alanine amidase-like"/>
    <property type="match status" value="1"/>
</dbReference>
<dbReference type="GO" id="GO:0008270">
    <property type="term" value="F:zinc ion binding"/>
    <property type="evidence" value="ECO:0007669"/>
    <property type="project" value="InterPro"/>
</dbReference>
<organism evidence="5 6">
    <name type="scientific">Ruania alkalisoli</name>
    <dbReference type="NCBI Taxonomy" id="2779775"/>
    <lineage>
        <taxon>Bacteria</taxon>
        <taxon>Bacillati</taxon>
        <taxon>Actinomycetota</taxon>
        <taxon>Actinomycetes</taxon>
        <taxon>Micrococcales</taxon>
        <taxon>Ruaniaceae</taxon>
        <taxon>Ruania</taxon>
    </lineage>
</organism>
<feature type="chain" id="PRO_5032556688" evidence="3">
    <location>
        <begin position="33"/>
        <end position="917"/>
    </location>
</feature>
<dbReference type="InterPro" id="IPR028994">
    <property type="entry name" value="Integrin_alpha_N"/>
</dbReference>
<feature type="region of interest" description="Disordered" evidence="2">
    <location>
        <begin position="196"/>
        <end position="215"/>
    </location>
</feature>
<dbReference type="KEGG" id="halt:IM660_14065"/>
<evidence type="ECO:0000313" key="5">
    <source>
        <dbReference type="EMBL" id="QOR69780.1"/>
    </source>
</evidence>
<feature type="region of interest" description="Disordered" evidence="2">
    <location>
        <begin position="81"/>
        <end position="114"/>
    </location>
</feature>
<dbReference type="EMBL" id="CP063169">
    <property type="protein sequence ID" value="QOR69780.1"/>
    <property type="molecule type" value="Genomic_DNA"/>
</dbReference>
<reference evidence="5 6" key="1">
    <citation type="submission" date="2020-10" db="EMBL/GenBank/DDBJ databases">
        <title>Haloactinobacterium sp. RN3S43, a bacterium isolated from saline soil.</title>
        <authorList>
            <person name="Sun J.-Q."/>
        </authorList>
    </citation>
    <scope>NUCLEOTIDE SEQUENCE [LARGE SCALE GENOMIC DNA]</scope>
    <source>
        <strain evidence="5 6">RN3S43</strain>
    </source>
</reference>
<dbReference type="SUPFAM" id="SSF69318">
    <property type="entry name" value="Integrin alpha N-terminal domain"/>
    <property type="match status" value="2"/>
</dbReference>
<evidence type="ECO:0000256" key="2">
    <source>
        <dbReference type="SAM" id="MobiDB-lite"/>
    </source>
</evidence>
<proteinExistence type="predicted"/>
<evidence type="ECO:0000256" key="3">
    <source>
        <dbReference type="SAM" id="SignalP"/>
    </source>
</evidence>
<evidence type="ECO:0000313" key="6">
    <source>
        <dbReference type="Proteomes" id="UP000593758"/>
    </source>
</evidence>
<dbReference type="Pfam" id="PF01510">
    <property type="entry name" value="Amidase_2"/>
    <property type="match status" value="1"/>
</dbReference>
<protein>
    <submittedName>
        <fullName evidence="5">VCBS repeat-containing protein</fullName>
    </submittedName>
</protein>
<name>A0A7M1SQF6_9MICO</name>
<dbReference type="Proteomes" id="UP000593758">
    <property type="component" value="Chromosome"/>
</dbReference>
<feature type="compositionally biased region" description="Polar residues" evidence="2">
    <location>
        <begin position="206"/>
        <end position="215"/>
    </location>
</feature>
<dbReference type="PANTHER" id="PTHR44103">
    <property type="entry name" value="PROPROTEIN CONVERTASE P"/>
    <property type="match status" value="1"/>
</dbReference>
<dbReference type="Gene3D" id="3.40.80.10">
    <property type="entry name" value="Peptidoglycan recognition protein-like"/>
    <property type="match status" value="1"/>
</dbReference>
<dbReference type="GO" id="GO:0008745">
    <property type="term" value="F:N-acetylmuramoyl-L-alanine amidase activity"/>
    <property type="evidence" value="ECO:0007669"/>
    <property type="project" value="InterPro"/>
</dbReference>
<feature type="compositionally biased region" description="Polar residues" evidence="2">
    <location>
        <begin position="81"/>
        <end position="90"/>
    </location>
</feature>
<keyword evidence="6" id="KW-1185">Reference proteome</keyword>
<dbReference type="CDD" id="cd06583">
    <property type="entry name" value="PGRP"/>
    <property type="match status" value="1"/>
</dbReference>
<sequence length="917" mass="97018">MHSPKSRRIAPIVLLSSVAFIVQGAVADIAYAQPTAEAAETDENSGADTPTAQDVTAPVSDDAHEVEPGVTLVDFGNEGTRSMMQSQTAPGPSHGGAEIGEPSETPQSEHHQGVVASAPVPELAVVGVSWDVSTPEDLTVDFRTLTDGSWSEWEELEIDNELAEEALTSRQGTEPLAVADAQEIEVRLTTAAPTPQGAQLSVIDPGTSSADTAPVTASTMTAPTNARPTIYSRAQWGADESFRTWVPETGRVMGIDIHHTAGLNGYSADEVPSIIRGIYAYHAQEWGRDWGDIGYNVLVDRFGRAWEGRYGGIDQAIIGAHATGLNANMAGISLIGNYDQVEVPTVAFEMVARVAAWKMTIHGTTPHGTTSFNGTTWDRVIGHRDAKATTCPGRYMYTRLDELKDRIAGFQGSFAGRELNRDLDGDGAADLVVREGDQVSLLSTAPTPGWQTDRIGHGWDPDRTTIAGDWDADGYVDIMLRTPEGDLLMYRGRADGTLSAGIRVGWGWSDFNLLIGGDDWNGDGDLDMLGRRMDGTLWLYASNGQGSFARGVQVGRGWNGMETISMAGDFVGGHPTILGRHGSNGHLYAYSSNGVGTITGTTVVSSSWSSMEATTGVSDLTGDGAVDLLAISPRGELLAYPGTGTGAVRPPELLATGWSGTTMIMDVGTVPSGRLFLRLATSGVLYRSVYSANSDRYGEFTDTGIDLSRDDLDVTPVGDWDGDGRQDLVVRTADGDLRLHRGLDGGRFDPVGIRIGVGWTSFDVIVGAGDWRGDGRPGIVGYDGEDGQLWLYTGDGSGGFLPRVPLGYTSGGIDLLANVGQWGGPGAPGLLARRSPGSDLYYYAGTGAGLVHPPVLAGERWHAFHSIVGINDVTEDQNADVIAVMNTGEVYLYPGNGRGGFLPGRQVGSVPASAVVS</sequence>
<dbReference type="RefSeq" id="WP_193496408.1">
    <property type="nucleotide sequence ID" value="NZ_CP063169.1"/>
</dbReference>
<feature type="region of interest" description="Disordered" evidence="2">
    <location>
        <begin position="37"/>
        <end position="64"/>
    </location>
</feature>
<dbReference type="PANTHER" id="PTHR44103:SF1">
    <property type="entry name" value="PROPROTEIN CONVERTASE P"/>
    <property type="match status" value="1"/>
</dbReference>
<dbReference type="InterPro" id="IPR013517">
    <property type="entry name" value="FG-GAP"/>
</dbReference>
<feature type="domain" description="Peptidoglycan recognition protein family" evidence="4">
    <location>
        <begin position="228"/>
        <end position="387"/>
    </location>
</feature>
<dbReference type="InterPro" id="IPR006619">
    <property type="entry name" value="PGRP_domain_met/bac"/>
</dbReference>
<keyword evidence="1 3" id="KW-0732">Signal</keyword>
<accession>A0A7M1SQF6</accession>
<evidence type="ECO:0000256" key="1">
    <source>
        <dbReference type="ARBA" id="ARBA00022729"/>
    </source>
</evidence>
<dbReference type="SMART" id="SM00701">
    <property type="entry name" value="PGRP"/>
    <property type="match status" value="1"/>
</dbReference>
<gene>
    <name evidence="5" type="ORF">IM660_14065</name>
</gene>
<evidence type="ECO:0000259" key="4">
    <source>
        <dbReference type="SMART" id="SM00701"/>
    </source>
</evidence>
<feature type="signal peptide" evidence="3">
    <location>
        <begin position="1"/>
        <end position="32"/>
    </location>
</feature>
<dbReference type="InterPro" id="IPR036505">
    <property type="entry name" value="Amidase/PGRP_sf"/>
</dbReference>
<dbReference type="AlphaFoldDB" id="A0A7M1SQF6"/>
<dbReference type="InterPro" id="IPR002502">
    <property type="entry name" value="Amidase_domain"/>
</dbReference>
<dbReference type="GO" id="GO:0009253">
    <property type="term" value="P:peptidoglycan catabolic process"/>
    <property type="evidence" value="ECO:0007669"/>
    <property type="project" value="InterPro"/>
</dbReference>